<organism evidence="2 3">
    <name type="scientific">Dactylosporangium salmoneum</name>
    <dbReference type="NCBI Taxonomy" id="53361"/>
    <lineage>
        <taxon>Bacteria</taxon>
        <taxon>Bacillati</taxon>
        <taxon>Actinomycetota</taxon>
        <taxon>Actinomycetes</taxon>
        <taxon>Micromonosporales</taxon>
        <taxon>Micromonosporaceae</taxon>
        <taxon>Dactylosporangium</taxon>
    </lineage>
</organism>
<name>A0ABP5U5G8_9ACTN</name>
<keyword evidence="3" id="KW-1185">Reference proteome</keyword>
<protein>
    <submittedName>
        <fullName evidence="2">Uncharacterized protein</fullName>
    </submittedName>
</protein>
<evidence type="ECO:0000313" key="3">
    <source>
        <dbReference type="Proteomes" id="UP001501444"/>
    </source>
</evidence>
<dbReference type="Proteomes" id="UP001501444">
    <property type="component" value="Unassembled WGS sequence"/>
</dbReference>
<proteinExistence type="predicted"/>
<reference evidence="3" key="1">
    <citation type="journal article" date="2019" name="Int. J. Syst. Evol. Microbiol.">
        <title>The Global Catalogue of Microorganisms (GCM) 10K type strain sequencing project: providing services to taxonomists for standard genome sequencing and annotation.</title>
        <authorList>
            <consortium name="The Broad Institute Genomics Platform"/>
            <consortium name="The Broad Institute Genome Sequencing Center for Infectious Disease"/>
            <person name="Wu L."/>
            <person name="Ma J."/>
        </authorList>
    </citation>
    <scope>NUCLEOTIDE SEQUENCE [LARGE SCALE GENOMIC DNA]</scope>
    <source>
        <strain evidence="3">JCM 3272</strain>
    </source>
</reference>
<feature type="compositionally biased region" description="Basic and acidic residues" evidence="1">
    <location>
        <begin position="133"/>
        <end position="146"/>
    </location>
</feature>
<accession>A0ABP5U5G8</accession>
<sequence>MADSKGIEINATGMQDFSTKLQASVDKDIAPGSERIKNQLQFYPAFGIHSASPVVQSAAYSYWQRMEEAMLFLDTLSHNAAVLAKVAQEIVTTYRDADSQSVSFLEALQRGASTEVTRGEETAKAAYQQALADEQRDRMNENRELHNPGATR</sequence>
<gene>
    <name evidence="2" type="ORF">GCM10010170_066540</name>
</gene>
<feature type="region of interest" description="Disordered" evidence="1">
    <location>
        <begin position="132"/>
        <end position="152"/>
    </location>
</feature>
<evidence type="ECO:0000256" key="1">
    <source>
        <dbReference type="SAM" id="MobiDB-lite"/>
    </source>
</evidence>
<evidence type="ECO:0000313" key="2">
    <source>
        <dbReference type="EMBL" id="GAA2367269.1"/>
    </source>
</evidence>
<comment type="caution">
    <text evidence="2">The sequence shown here is derived from an EMBL/GenBank/DDBJ whole genome shotgun (WGS) entry which is preliminary data.</text>
</comment>
<dbReference type="EMBL" id="BAAARV010000066">
    <property type="protein sequence ID" value="GAA2367269.1"/>
    <property type="molecule type" value="Genomic_DNA"/>
</dbReference>
<dbReference type="RefSeq" id="WP_344616535.1">
    <property type="nucleotide sequence ID" value="NZ_BAAARV010000066.1"/>
</dbReference>